<sequence>MAVALFELGYNVYDFLDHFWYHGDKWAKILSSSGESIEDFKEMYESVDAVTDAPTFLFWEEILQAFPDAKVILTTRNEDGWYKSYCGQYKAMNENFTYKLVQILSPTGWKYFKYFNSLVMNRCGLEMKHPFDFSFVNNGMVLKKAFRQHTQYCLQNCPPDKLLVYNVRQGWAPLCEFLGKEIPDESFPHENVAGNIVGKLMATHPAAIRVQREVKFTITILSLGLLFGVCKLYKANQGATLRTMCSRLWDFIGVNLFSRLCQSSP</sequence>
<dbReference type="InterPro" id="IPR027417">
    <property type="entry name" value="P-loop_NTPase"/>
</dbReference>
<evidence type="ECO:0008006" key="3">
    <source>
        <dbReference type="Google" id="ProtNLM"/>
    </source>
</evidence>
<dbReference type="Gene3D" id="3.40.50.300">
    <property type="entry name" value="P-loop containing nucleotide triphosphate hydrolases"/>
    <property type="match status" value="1"/>
</dbReference>
<dbReference type="Proteomes" id="UP001642483">
    <property type="component" value="Unassembled WGS sequence"/>
</dbReference>
<dbReference type="PANTHER" id="PTHR36978">
    <property type="entry name" value="P-LOOP CONTAINING NUCLEOTIDE TRIPHOSPHATE HYDROLASE"/>
    <property type="match status" value="1"/>
</dbReference>
<proteinExistence type="predicted"/>
<protein>
    <recommendedName>
        <fullName evidence="3">NAD dependent epimerase/dehydratase</fullName>
    </recommendedName>
</protein>
<keyword evidence="2" id="KW-1185">Reference proteome</keyword>
<evidence type="ECO:0000313" key="2">
    <source>
        <dbReference type="Proteomes" id="UP001642483"/>
    </source>
</evidence>
<dbReference type="SUPFAM" id="SSF52540">
    <property type="entry name" value="P-loop containing nucleoside triphosphate hydrolases"/>
    <property type="match status" value="1"/>
</dbReference>
<comment type="caution">
    <text evidence="1">The sequence shown here is derived from an EMBL/GenBank/DDBJ whole genome shotgun (WGS) entry which is preliminary data.</text>
</comment>
<name>A0ABP0FD15_CLALP</name>
<organism evidence="1 2">
    <name type="scientific">Clavelina lepadiformis</name>
    <name type="common">Light-bulb sea squirt</name>
    <name type="synonym">Ascidia lepadiformis</name>
    <dbReference type="NCBI Taxonomy" id="159417"/>
    <lineage>
        <taxon>Eukaryota</taxon>
        <taxon>Metazoa</taxon>
        <taxon>Chordata</taxon>
        <taxon>Tunicata</taxon>
        <taxon>Ascidiacea</taxon>
        <taxon>Aplousobranchia</taxon>
        <taxon>Clavelinidae</taxon>
        <taxon>Clavelina</taxon>
    </lineage>
</organism>
<reference evidence="1 2" key="1">
    <citation type="submission" date="2024-02" db="EMBL/GenBank/DDBJ databases">
        <authorList>
            <person name="Daric V."/>
            <person name="Darras S."/>
        </authorList>
    </citation>
    <scope>NUCLEOTIDE SEQUENCE [LARGE SCALE GENOMIC DNA]</scope>
</reference>
<evidence type="ECO:0000313" key="1">
    <source>
        <dbReference type="EMBL" id="CAK8677576.1"/>
    </source>
</evidence>
<gene>
    <name evidence="1" type="ORF">CVLEPA_LOCUS6940</name>
</gene>
<dbReference type="InterPro" id="IPR040632">
    <property type="entry name" value="Sulfotransfer_4"/>
</dbReference>
<accession>A0ABP0FD15</accession>
<dbReference type="PANTHER" id="PTHR36978:SF4">
    <property type="entry name" value="P-LOOP CONTAINING NUCLEOSIDE TRIPHOSPHATE HYDROLASE PROTEIN"/>
    <property type="match status" value="1"/>
</dbReference>
<dbReference type="Pfam" id="PF17784">
    <property type="entry name" value="Sulfotransfer_4"/>
    <property type="match status" value="1"/>
</dbReference>
<dbReference type="EMBL" id="CAWYQH010000046">
    <property type="protein sequence ID" value="CAK8677576.1"/>
    <property type="molecule type" value="Genomic_DNA"/>
</dbReference>